<sequence>MWWSAFIVIVLIIIKVAAQDASKEEQITLISEKLRIAFEENKRFCKSYGNKDVNSKADNYDEGEERNIHRLYKHIVCNDNEKPYLKSYVEAIVFKIDINKGSNSNAEEKEKLLKPHYHKCGVDHAGHIVSNKWGGSGFAFNLFPQDGDLNSQMWNRICKNVTDFIVEEETFERKVITKYSFIYEDDGHPLRPTGYYYSFVYYENNKFIKAHFGFIMNESHQTAEKKEYFGQNNNVLIYIDKVGGSYWERRTCRIDLERINNIYGPTTSDGRLRNLLTAQIVTKNPHIYE</sequence>
<name>A0AC34FHP6_9BILA</name>
<accession>A0AC34FHP6</accession>
<reference evidence="2" key="1">
    <citation type="submission" date="2022-11" db="UniProtKB">
        <authorList>
            <consortium name="WormBaseParasite"/>
        </authorList>
    </citation>
    <scope>IDENTIFICATION</scope>
</reference>
<protein>
    <submittedName>
        <fullName evidence="2">Uncharacterized protein</fullName>
    </submittedName>
</protein>
<dbReference type="Proteomes" id="UP000887579">
    <property type="component" value="Unplaced"/>
</dbReference>
<evidence type="ECO:0000313" key="1">
    <source>
        <dbReference type="Proteomes" id="UP000887579"/>
    </source>
</evidence>
<proteinExistence type="predicted"/>
<organism evidence="1 2">
    <name type="scientific">Panagrolaimus sp. ES5</name>
    <dbReference type="NCBI Taxonomy" id="591445"/>
    <lineage>
        <taxon>Eukaryota</taxon>
        <taxon>Metazoa</taxon>
        <taxon>Ecdysozoa</taxon>
        <taxon>Nematoda</taxon>
        <taxon>Chromadorea</taxon>
        <taxon>Rhabditida</taxon>
        <taxon>Tylenchina</taxon>
        <taxon>Panagrolaimomorpha</taxon>
        <taxon>Panagrolaimoidea</taxon>
        <taxon>Panagrolaimidae</taxon>
        <taxon>Panagrolaimus</taxon>
    </lineage>
</organism>
<dbReference type="WBParaSite" id="ES5_v2.g16791.t1">
    <property type="protein sequence ID" value="ES5_v2.g16791.t1"/>
    <property type="gene ID" value="ES5_v2.g16791"/>
</dbReference>
<evidence type="ECO:0000313" key="2">
    <source>
        <dbReference type="WBParaSite" id="ES5_v2.g16791.t1"/>
    </source>
</evidence>